<accession>A0ABN9SLM3</accession>
<dbReference type="EMBL" id="CAUYUJ010011836">
    <property type="protein sequence ID" value="CAK0832691.1"/>
    <property type="molecule type" value="Genomic_DNA"/>
</dbReference>
<comment type="caution">
    <text evidence="1">The sequence shown here is derived from an EMBL/GenBank/DDBJ whole genome shotgun (WGS) entry which is preliminary data.</text>
</comment>
<feature type="non-terminal residue" evidence="1">
    <location>
        <position position="127"/>
    </location>
</feature>
<evidence type="ECO:0000313" key="1">
    <source>
        <dbReference type="EMBL" id="CAK0832691.1"/>
    </source>
</evidence>
<dbReference type="Proteomes" id="UP001189429">
    <property type="component" value="Unassembled WGS sequence"/>
</dbReference>
<proteinExistence type="predicted"/>
<gene>
    <name evidence="1" type="ORF">PCOR1329_LOCUS30641</name>
</gene>
<organism evidence="1 2">
    <name type="scientific">Prorocentrum cordatum</name>
    <dbReference type="NCBI Taxonomy" id="2364126"/>
    <lineage>
        <taxon>Eukaryota</taxon>
        <taxon>Sar</taxon>
        <taxon>Alveolata</taxon>
        <taxon>Dinophyceae</taxon>
        <taxon>Prorocentrales</taxon>
        <taxon>Prorocentraceae</taxon>
        <taxon>Prorocentrum</taxon>
    </lineage>
</organism>
<feature type="non-terminal residue" evidence="1">
    <location>
        <position position="1"/>
    </location>
</feature>
<keyword evidence="2" id="KW-1185">Reference proteome</keyword>
<name>A0ABN9SLM3_9DINO</name>
<reference evidence="1" key="1">
    <citation type="submission" date="2023-10" db="EMBL/GenBank/DDBJ databases">
        <authorList>
            <person name="Chen Y."/>
            <person name="Shah S."/>
            <person name="Dougan E. K."/>
            <person name="Thang M."/>
            <person name="Chan C."/>
        </authorList>
    </citation>
    <scope>NUCLEOTIDE SEQUENCE [LARGE SCALE GENOMIC DNA]</scope>
</reference>
<evidence type="ECO:0000313" key="2">
    <source>
        <dbReference type="Proteomes" id="UP001189429"/>
    </source>
</evidence>
<protein>
    <submittedName>
        <fullName evidence="1">Uncharacterized protein</fullName>
    </submittedName>
</protein>
<sequence length="127" mass="13774">RRRSRAARTRRGPPSVTWRCAAMAASSSGVGAGRAPPASARGDPWALLLEQASDLNDELCRENCELKSEVAILRQRQMQREAARSRGKPGASMAARVASLTPRVMSHVRRMIREVEVPPEACGEAPA</sequence>